<dbReference type="InterPro" id="IPR055210">
    <property type="entry name" value="CtpA/B_N"/>
</dbReference>
<dbReference type="Pfam" id="PF17820">
    <property type="entry name" value="PDZ_6"/>
    <property type="match status" value="1"/>
</dbReference>
<keyword evidence="6" id="KW-0472">Membrane</keyword>
<dbReference type="Gene3D" id="2.30.42.10">
    <property type="match status" value="1"/>
</dbReference>
<keyword evidence="3 5" id="KW-0378">Hydrolase</keyword>
<evidence type="ECO:0000259" key="7">
    <source>
        <dbReference type="PROSITE" id="PS50106"/>
    </source>
</evidence>
<dbReference type="InterPro" id="IPR041489">
    <property type="entry name" value="PDZ_6"/>
</dbReference>
<evidence type="ECO:0000256" key="5">
    <source>
        <dbReference type="RuleBase" id="RU004404"/>
    </source>
</evidence>
<keyword evidence="6" id="KW-0812">Transmembrane</keyword>
<dbReference type="PROSITE" id="PS50106">
    <property type="entry name" value="PDZ"/>
    <property type="match status" value="1"/>
</dbReference>
<dbReference type="GO" id="GO:0006508">
    <property type="term" value="P:proteolysis"/>
    <property type="evidence" value="ECO:0007669"/>
    <property type="project" value="UniProtKB-KW"/>
</dbReference>
<accession>A0A9E4DRU4</accession>
<dbReference type="SMART" id="SM00245">
    <property type="entry name" value="TSPc"/>
    <property type="match status" value="1"/>
</dbReference>
<evidence type="ECO:0000256" key="6">
    <source>
        <dbReference type="SAM" id="Phobius"/>
    </source>
</evidence>
<dbReference type="GO" id="GO:0008236">
    <property type="term" value="F:serine-type peptidase activity"/>
    <property type="evidence" value="ECO:0007669"/>
    <property type="project" value="UniProtKB-KW"/>
</dbReference>
<dbReference type="InterPro" id="IPR029045">
    <property type="entry name" value="ClpP/crotonase-like_dom_sf"/>
</dbReference>
<feature type="domain" description="PDZ" evidence="7">
    <location>
        <begin position="99"/>
        <end position="174"/>
    </location>
</feature>
<dbReference type="GO" id="GO:0030288">
    <property type="term" value="C:outer membrane-bounded periplasmic space"/>
    <property type="evidence" value="ECO:0007669"/>
    <property type="project" value="TreeGrafter"/>
</dbReference>
<name>A0A9E4DRU4_9ENTE</name>
<proteinExistence type="inferred from homology"/>
<reference evidence="8" key="1">
    <citation type="journal article" date="2021" name="PeerJ">
        <title>Extensive microbial diversity within the chicken gut microbiome revealed by metagenomics and culture.</title>
        <authorList>
            <person name="Gilroy R."/>
            <person name="Ravi A."/>
            <person name="Getino M."/>
            <person name="Pursley I."/>
            <person name="Horton D.L."/>
            <person name="Alikhan N.F."/>
            <person name="Baker D."/>
            <person name="Gharbi K."/>
            <person name="Hall N."/>
            <person name="Watson M."/>
            <person name="Adriaenssens E.M."/>
            <person name="Foster-Nyarko E."/>
            <person name="Jarju S."/>
            <person name="Secka A."/>
            <person name="Antonio M."/>
            <person name="Oren A."/>
            <person name="Chaudhuri R.R."/>
            <person name="La Ragione R."/>
            <person name="Hildebrand F."/>
            <person name="Pallen M.J."/>
        </authorList>
    </citation>
    <scope>NUCLEOTIDE SEQUENCE</scope>
    <source>
        <strain evidence="8">150</strain>
    </source>
</reference>
<keyword evidence="2 5" id="KW-0645">Protease</keyword>
<dbReference type="NCBIfam" id="TIGR00225">
    <property type="entry name" value="prc"/>
    <property type="match status" value="1"/>
</dbReference>
<evidence type="ECO:0000256" key="2">
    <source>
        <dbReference type="ARBA" id="ARBA00022670"/>
    </source>
</evidence>
<comment type="caution">
    <text evidence="8">The sequence shown here is derived from an EMBL/GenBank/DDBJ whole genome shotgun (WGS) entry which is preliminary data.</text>
</comment>
<evidence type="ECO:0000256" key="1">
    <source>
        <dbReference type="ARBA" id="ARBA00009179"/>
    </source>
</evidence>
<keyword evidence="6" id="KW-1133">Transmembrane helix</keyword>
<dbReference type="InterPro" id="IPR036366">
    <property type="entry name" value="PGBDSf"/>
</dbReference>
<sequence>MKENTVPFHRHIISLICVAIISGGVVQMLNKPKLIDQTENDELAKVHTLFQNIQEDYYESVDPDVLIEGALQGMTEALDDPYTSYFNQEDSEAFSETLSGQFEGIGATLMLQNDLPVIAEQPAPESPAAQSGLQMDDQILRVDGKETKGESLTEIVSWIRGEQGTTVTLTIQREAAVLDVEVTRNVIAIESVYGSIDAQHSAVGKIEIATFSENTAAELQAMIEKLRKAGATSFVLDLRGNPGGYLDQVERMASMFLADGDVIVQFGLKEEIVGEVRASSELDQGFKVTEPVVVLVDGGSASASEILAAALQESAGVPVVGMQTFGKGTVQGVQSLDDQSEIKLTIQKWLTPKGNWLNEVGVTPDNVVDFPEYAYYSSLLQDKFVVLGDTSEKAQELNQFLEVLGYMDDVEDTFNENTQAALSLFQEENELTVTGALDLATAVKLEEQLRAKLRENDPMYLKAIEVLLERTN</sequence>
<dbReference type="InterPro" id="IPR001478">
    <property type="entry name" value="PDZ"/>
</dbReference>
<dbReference type="CDD" id="cd06782">
    <property type="entry name" value="cpPDZ_CPP-like"/>
    <property type="match status" value="1"/>
</dbReference>
<dbReference type="Proteomes" id="UP000813384">
    <property type="component" value="Unassembled WGS sequence"/>
</dbReference>
<dbReference type="Pfam" id="PF01471">
    <property type="entry name" value="PG_binding_1"/>
    <property type="match status" value="1"/>
</dbReference>
<protein>
    <submittedName>
        <fullName evidence="8">S41 family peptidase</fullName>
    </submittedName>
</protein>
<dbReference type="GO" id="GO:0004175">
    <property type="term" value="F:endopeptidase activity"/>
    <property type="evidence" value="ECO:0007669"/>
    <property type="project" value="TreeGrafter"/>
</dbReference>
<dbReference type="SUPFAM" id="SSF50156">
    <property type="entry name" value="PDZ domain-like"/>
    <property type="match status" value="1"/>
</dbReference>
<evidence type="ECO:0000313" key="9">
    <source>
        <dbReference type="Proteomes" id="UP000813384"/>
    </source>
</evidence>
<evidence type="ECO:0000313" key="8">
    <source>
        <dbReference type="EMBL" id="MCC9272926.1"/>
    </source>
</evidence>
<dbReference type="SMART" id="SM00228">
    <property type="entry name" value="PDZ"/>
    <property type="match status" value="1"/>
</dbReference>
<comment type="similarity">
    <text evidence="1 5">Belongs to the peptidase S41A family.</text>
</comment>
<feature type="transmembrane region" description="Helical" evidence="6">
    <location>
        <begin position="12"/>
        <end position="29"/>
    </location>
</feature>
<evidence type="ECO:0000256" key="4">
    <source>
        <dbReference type="ARBA" id="ARBA00022825"/>
    </source>
</evidence>
<dbReference type="Gene3D" id="1.10.101.10">
    <property type="entry name" value="PGBD-like superfamily/PGBD"/>
    <property type="match status" value="1"/>
</dbReference>
<dbReference type="SUPFAM" id="SSF52096">
    <property type="entry name" value="ClpP/crotonase"/>
    <property type="match status" value="1"/>
</dbReference>
<dbReference type="InterPro" id="IPR005151">
    <property type="entry name" value="Tail-specific_protease"/>
</dbReference>
<dbReference type="CDD" id="cd07560">
    <property type="entry name" value="Peptidase_S41_CPP"/>
    <property type="match status" value="1"/>
</dbReference>
<dbReference type="Pfam" id="PF22694">
    <property type="entry name" value="CtpB_N-like"/>
    <property type="match status" value="1"/>
</dbReference>
<reference evidence="8" key="2">
    <citation type="submission" date="2021-11" db="EMBL/GenBank/DDBJ databases">
        <authorList>
            <person name="Gilroy R."/>
        </authorList>
    </citation>
    <scope>NUCLEOTIDE SEQUENCE</scope>
    <source>
        <strain evidence="8">150</strain>
    </source>
</reference>
<dbReference type="Gene3D" id="3.30.750.44">
    <property type="match status" value="1"/>
</dbReference>
<evidence type="ECO:0000256" key="3">
    <source>
        <dbReference type="ARBA" id="ARBA00022801"/>
    </source>
</evidence>
<dbReference type="AlphaFoldDB" id="A0A9E4DRU4"/>
<dbReference type="InterPro" id="IPR036034">
    <property type="entry name" value="PDZ_sf"/>
</dbReference>
<dbReference type="InterPro" id="IPR004447">
    <property type="entry name" value="Peptidase_S41A"/>
</dbReference>
<dbReference type="InterPro" id="IPR036365">
    <property type="entry name" value="PGBD-like_sf"/>
</dbReference>
<organism evidence="8 9">
    <name type="scientific">Enterococcus aquimarinus</name>
    <dbReference type="NCBI Taxonomy" id="328396"/>
    <lineage>
        <taxon>Bacteria</taxon>
        <taxon>Bacillati</taxon>
        <taxon>Bacillota</taxon>
        <taxon>Bacilli</taxon>
        <taxon>Lactobacillales</taxon>
        <taxon>Enterococcaceae</taxon>
        <taxon>Enterococcus</taxon>
    </lineage>
</organism>
<dbReference type="PANTHER" id="PTHR32060">
    <property type="entry name" value="TAIL-SPECIFIC PROTEASE"/>
    <property type="match status" value="1"/>
</dbReference>
<dbReference type="SUPFAM" id="SSF47090">
    <property type="entry name" value="PGBD-like"/>
    <property type="match status" value="1"/>
</dbReference>
<dbReference type="Pfam" id="PF03572">
    <property type="entry name" value="Peptidase_S41"/>
    <property type="match status" value="1"/>
</dbReference>
<dbReference type="PANTHER" id="PTHR32060:SF30">
    <property type="entry name" value="CARBOXY-TERMINAL PROCESSING PROTEASE CTPA"/>
    <property type="match status" value="1"/>
</dbReference>
<gene>
    <name evidence="8" type="ORF">K8V42_01395</name>
</gene>
<dbReference type="Gene3D" id="3.90.226.10">
    <property type="entry name" value="2-enoyl-CoA Hydratase, Chain A, domain 1"/>
    <property type="match status" value="1"/>
</dbReference>
<keyword evidence="4 5" id="KW-0720">Serine protease</keyword>
<dbReference type="GO" id="GO:0007165">
    <property type="term" value="P:signal transduction"/>
    <property type="evidence" value="ECO:0007669"/>
    <property type="project" value="TreeGrafter"/>
</dbReference>
<dbReference type="EMBL" id="JAJJVO010000022">
    <property type="protein sequence ID" value="MCC9272926.1"/>
    <property type="molecule type" value="Genomic_DNA"/>
</dbReference>
<dbReference type="InterPro" id="IPR002477">
    <property type="entry name" value="Peptidoglycan-bd-like"/>
</dbReference>